<organism evidence="1">
    <name type="scientific">Streptomyces sp. FR1</name>
    <dbReference type="NCBI Taxonomy" id="349971"/>
    <lineage>
        <taxon>Bacteria</taxon>
        <taxon>Bacillati</taxon>
        <taxon>Actinomycetota</taxon>
        <taxon>Actinomycetes</taxon>
        <taxon>Kitasatosporales</taxon>
        <taxon>Streptomycetaceae</taxon>
        <taxon>Streptomyces</taxon>
    </lineage>
</organism>
<name>V9Z3R5_9ACTN</name>
<evidence type="ECO:0000313" key="1">
    <source>
        <dbReference type="EMBL" id="AHE38758.1"/>
    </source>
</evidence>
<reference evidence="1" key="1">
    <citation type="submission" date="2013-09" db="EMBL/GenBank/DDBJ databases">
        <title>Complete nucleotide sequence of Streptomyces linear plasmid pFRL2.</title>
        <authorList>
            <person name="Chen Z."/>
            <person name="Fang P."/>
            <person name="Qin Z."/>
        </authorList>
    </citation>
    <scope>NUCLEOTIDE SEQUENCE</scope>
    <source>
        <plasmid evidence="1">pFRL2</plasmid>
    </source>
</reference>
<geneLocation type="plasmid" evidence="1">
    <name>pFRL2</name>
</geneLocation>
<dbReference type="AlphaFoldDB" id="V9Z3R5"/>
<proteinExistence type="predicted"/>
<sequence>MVPLSTVRRNSWIGLKGACPCRSSAGEVVQQIGEAPVGPLDDDAGIGLLGGQTVYFHLQAPRRGAGEARAGPADVRRDGLQGGEESAIGGFGVENVVGDLVQPVPCLPRLSEGEVVQVQAVGGGPVAGPGSELPPELGALTVVGQVEQAGEDEGTVDVQVVHSRRVVFLGEAVDVVGGVGLVEDPAADHGQSLPGLGGADGVRVRLGRDGGRVGGEAAQGGADVEAVTRPGGDAGVGQEFVDGGHCPAPFLFLPGAAGRPSRMRRRSLPLRPW</sequence>
<dbReference type="EMBL" id="KF602047">
    <property type="protein sequence ID" value="AHE38758.1"/>
    <property type="molecule type" value="Genomic_DNA"/>
</dbReference>
<gene>
    <name evidence="1" type="ORF">pFRL2_83c</name>
</gene>
<protein>
    <submittedName>
        <fullName evidence="1">Uncharacterized protein</fullName>
    </submittedName>
</protein>
<keyword evidence="1" id="KW-0614">Plasmid</keyword>
<accession>V9Z3R5</accession>